<protein>
    <recommendedName>
        <fullName evidence="3">Ribosomal protein L20</fullName>
    </recommendedName>
</protein>
<comment type="caution">
    <text evidence="1">The sequence shown here is derived from an EMBL/GenBank/DDBJ whole genome shotgun (WGS) entry which is preliminary data.</text>
</comment>
<sequence length="50" mass="6119">MTYFKTRKKSNLLNTHRREFNSSIHFIMKKMVIRTHLRQLQTIDSKIETP</sequence>
<keyword evidence="2" id="KW-1185">Reference proteome</keyword>
<dbReference type="AlphaFoldDB" id="A0AAV2BBI5"/>
<evidence type="ECO:0008006" key="3">
    <source>
        <dbReference type="Google" id="ProtNLM"/>
    </source>
</evidence>
<organism evidence="1 2">
    <name type="scientific">Larinioides sclopetarius</name>
    <dbReference type="NCBI Taxonomy" id="280406"/>
    <lineage>
        <taxon>Eukaryota</taxon>
        <taxon>Metazoa</taxon>
        <taxon>Ecdysozoa</taxon>
        <taxon>Arthropoda</taxon>
        <taxon>Chelicerata</taxon>
        <taxon>Arachnida</taxon>
        <taxon>Araneae</taxon>
        <taxon>Araneomorphae</taxon>
        <taxon>Entelegynae</taxon>
        <taxon>Araneoidea</taxon>
        <taxon>Araneidae</taxon>
        <taxon>Larinioides</taxon>
    </lineage>
</organism>
<evidence type="ECO:0000313" key="2">
    <source>
        <dbReference type="Proteomes" id="UP001497382"/>
    </source>
</evidence>
<accession>A0AAV2BBI5</accession>
<gene>
    <name evidence="1" type="ORF">LARSCL_LOCUS18289</name>
</gene>
<dbReference type="EMBL" id="CAXIEN010000330">
    <property type="protein sequence ID" value="CAL1293605.1"/>
    <property type="molecule type" value="Genomic_DNA"/>
</dbReference>
<proteinExistence type="predicted"/>
<name>A0AAV2BBI5_9ARAC</name>
<dbReference type="Proteomes" id="UP001497382">
    <property type="component" value="Unassembled WGS sequence"/>
</dbReference>
<evidence type="ECO:0000313" key="1">
    <source>
        <dbReference type="EMBL" id="CAL1293605.1"/>
    </source>
</evidence>
<reference evidence="1 2" key="1">
    <citation type="submission" date="2024-04" db="EMBL/GenBank/DDBJ databases">
        <authorList>
            <person name="Rising A."/>
            <person name="Reimegard J."/>
            <person name="Sonavane S."/>
            <person name="Akerstrom W."/>
            <person name="Nylinder S."/>
            <person name="Hedman E."/>
            <person name="Kallberg Y."/>
        </authorList>
    </citation>
    <scope>NUCLEOTIDE SEQUENCE [LARGE SCALE GENOMIC DNA]</scope>
</reference>